<evidence type="ECO:0000256" key="5">
    <source>
        <dbReference type="ARBA" id="ARBA00023180"/>
    </source>
</evidence>
<dbReference type="Proteomes" id="UP001209570">
    <property type="component" value="Unassembled WGS sequence"/>
</dbReference>
<proteinExistence type="inferred from homology"/>
<evidence type="ECO:0000259" key="8">
    <source>
        <dbReference type="Pfam" id="PF14008"/>
    </source>
</evidence>
<dbReference type="PANTHER" id="PTHR45778:SF7">
    <property type="entry name" value="PURPLE ACID PHOSPHATASE"/>
    <property type="match status" value="1"/>
</dbReference>
<dbReference type="EMBL" id="JAKCXM010000032">
    <property type="protein sequence ID" value="KAJ0406505.1"/>
    <property type="molecule type" value="Genomic_DNA"/>
</dbReference>
<dbReference type="SUPFAM" id="SSF56300">
    <property type="entry name" value="Metallo-dependent phosphatases"/>
    <property type="match status" value="1"/>
</dbReference>
<evidence type="ECO:0000259" key="7">
    <source>
        <dbReference type="Pfam" id="PF00149"/>
    </source>
</evidence>
<evidence type="ECO:0000256" key="3">
    <source>
        <dbReference type="ARBA" id="ARBA00022525"/>
    </source>
</evidence>
<evidence type="ECO:0000259" key="9">
    <source>
        <dbReference type="Pfam" id="PF16656"/>
    </source>
</evidence>
<evidence type="ECO:0000313" key="11">
    <source>
        <dbReference type="Proteomes" id="UP001209570"/>
    </source>
</evidence>
<comment type="catalytic activity">
    <reaction evidence="6">
        <text>a phosphate monoester + H2O = an alcohol + phosphate</text>
        <dbReference type="Rhea" id="RHEA:15017"/>
        <dbReference type="ChEBI" id="CHEBI:15377"/>
        <dbReference type="ChEBI" id="CHEBI:30879"/>
        <dbReference type="ChEBI" id="CHEBI:43474"/>
        <dbReference type="ChEBI" id="CHEBI:67140"/>
        <dbReference type="EC" id="3.1.3.2"/>
    </reaction>
</comment>
<keyword evidence="4" id="KW-0732">Signal</keyword>
<dbReference type="AlphaFoldDB" id="A0AAD5MG24"/>
<gene>
    <name evidence="10" type="ORF">P43SY_001436</name>
</gene>
<dbReference type="EC" id="3.1.3.2" evidence="6"/>
<comment type="subcellular location">
    <subcellularLocation>
        <location evidence="1">Secreted</location>
    </subcellularLocation>
</comment>
<organism evidence="10 11">
    <name type="scientific">Pythium insidiosum</name>
    <name type="common">Pythiosis disease agent</name>
    <dbReference type="NCBI Taxonomy" id="114742"/>
    <lineage>
        <taxon>Eukaryota</taxon>
        <taxon>Sar</taxon>
        <taxon>Stramenopiles</taxon>
        <taxon>Oomycota</taxon>
        <taxon>Peronosporomycetes</taxon>
        <taxon>Pythiales</taxon>
        <taxon>Pythiaceae</taxon>
        <taxon>Pythium</taxon>
    </lineage>
</organism>
<keyword evidence="5" id="KW-0325">Glycoprotein</keyword>
<dbReference type="InterPro" id="IPR029052">
    <property type="entry name" value="Metallo-depent_PP-like"/>
</dbReference>
<dbReference type="InterPro" id="IPR025733">
    <property type="entry name" value="PAPs_C"/>
</dbReference>
<dbReference type="Pfam" id="PF00149">
    <property type="entry name" value="Metallophos"/>
    <property type="match status" value="1"/>
</dbReference>
<feature type="domain" description="Purple acid phosphatase N-terminal" evidence="9">
    <location>
        <begin position="153"/>
        <end position="257"/>
    </location>
</feature>
<comment type="caution">
    <text evidence="10">The sequence shown here is derived from an EMBL/GenBank/DDBJ whole genome shotgun (WGS) entry which is preliminary data.</text>
</comment>
<dbReference type="GO" id="GO:0046872">
    <property type="term" value="F:metal ion binding"/>
    <property type="evidence" value="ECO:0007669"/>
    <property type="project" value="InterPro"/>
</dbReference>
<evidence type="ECO:0000313" key="10">
    <source>
        <dbReference type="EMBL" id="KAJ0406505.1"/>
    </source>
</evidence>
<sequence>MELMGKGPWPRARAREICHAPLLALVATTALVTLWTCWRVAETPSPGATLWLSTYPSVIQDGGDLVVYWHGTARRHEKDFVALSCGPQRDANDVLAARNVTSTDATPNSVRFSGLYMMRCHYRVVYFAYRVATRTFEPLASLVVGMRDSFDRPKQGHLSLTTDGDAMAISFNSASSRTPLARYGRQRDALARVVAGKSTTYAASDMCEAPATTMGQRLYRDPGYMHTVVMPDLEPDVDYYYQFGNDVDGWSDVSQFRSPPRVAPNATVKFIAYGDMGVDAAPAGQSTAVRAYRDVTSNGFTSFLLHVGDLRGDGSVWDKFMHTIEPLATRIPYMVSIGNHEYDYKTGGSKDPSGAGQTSGFHPAWGNYGTDSNGECGVPTINRFHAPATGNSLFWYSFDYGSVHVIQLSSEHDWTRGSTQFRWLEQDLAAVNRTVTPWVVVTVHRMMYSTKNGLDDDHRVGMHLREELEQLLMDRRVNLVLAGHQHSYERTCAVYSGQCVPDGRSAPVHMIVGSAGFDLSHSGYSPRFGNWSIAHIDDYGYVHVVIERETMTLQFVSNRRGVVADEVTLHPFLQ</sequence>
<dbReference type="GO" id="GO:0003993">
    <property type="term" value="F:acid phosphatase activity"/>
    <property type="evidence" value="ECO:0007669"/>
    <property type="project" value="UniProtKB-EC"/>
</dbReference>
<dbReference type="InterPro" id="IPR008963">
    <property type="entry name" value="Purple_acid_Pase-like_N"/>
</dbReference>
<dbReference type="Pfam" id="PF14008">
    <property type="entry name" value="Metallophos_C"/>
    <property type="match status" value="1"/>
</dbReference>
<feature type="domain" description="Calcineurin-like phosphoesterase" evidence="7">
    <location>
        <begin position="269"/>
        <end position="488"/>
    </location>
</feature>
<evidence type="ECO:0000256" key="2">
    <source>
        <dbReference type="ARBA" id="ARBA00011738"/>
    </source>
</evidence>
<dbReference type="PANTHER" id="PTHR45778">
    <property type="entry name" value="PURPLE ACID PHOSPHATASE-RELATED"/>
    <property type="match status" value="1"/>
</dbReference>
<dbReference type="GO" id="GO:0005576">
    <property type="term" value="C:extracellular region"/>
    <property type="evidence" value="ECO:0007669"/>
    <property type="project" value="UniProtKB-SubCell"/>
</dbReference>
<keyword evidence="3" id="KW-0964">Secreted</keyword>
<dbReference type="InterPro" id="IPR004843">
    <property type="entry name" value="Calcineurin-like_PHP"/>
</dbReference>
<dbReference type="Pfam" id="PF16656">
    <property type="entry name" value="Pur_ac_phosph_N"/>
    <property type="match status" value="1"/>
</dbReference>
<protein>
    <recommendedName>
        <fullName evidence="6">Purple acid phosphatase</fullName>
        <ecNumber evidence="6">3.1.3.2</ecNumber>
    </recommendedName>
</protein>
<comment type="similarity">
    <text evidence="6">Belongs to the metallophosphoesterase superfamily. Purple acid phosphatase family.</text>
</comment>
<feature type="domain" description="Purple acid phosphatase C-terminal" evidence="8">
    <location>
        <begin position="506"/>
        <end position="566"/>
    </location>
</feature>
<comment type="subunit">
    <text evidence="2">Homodimer.</text>
</comment>
<dbReference type="Gene3D" id="2.60.40.380">
    <property type="entry name" value="Purple acid phosphatase-like, N-terminal"/>
    <property type="match status" value="1"/>
</dbReference>
<dbReference type="InterPro" id="IPR015914">
    <property type="entry name" value="PAPs_N"/>
</dbReference>
<keyword evidence="11" id="KW-1185">Reference proteome</keyword>
<dbReference type="SUPFAM" id="SSF49363">
    <property type="entry name" value="Purple acid phosphatase, N-terminal domain"/>
    <property type="match status" value="1"/>
</dbReference>
<dbReference type="InterPro" id="IPR041792">
    <property type="entry name" value="MPP_PAP"/>
</dbReference>
<name>A0AAD5MG24_PYTIN</name>
<evidence type="ECO:0000256" key="1">
    <source>
        <dbReference type="ARBA" id="ARBA00004613"/>
    </source>
</evidence>
<dbReference type="CDD" id="cd00839">
    <property type="entry name" value="MPP_PAPs"/>
    <property type="match status" value="1"/>
</dbReference>
<reference evidence="10" key="1">
    <citation type="submission" date="2021-12" db="EMBL/GenBank/DDBJ databases">
        <title>Prjna785345.</title>
        <authorList>
            <person name="Rujirawat T."/>
            <person name="Krajaejun T."/>
        </authorList>
    </citation>
    <scope>NUCLEOTIDE SEQUENCE</scope>
    <source>
        <strain evidence="10">Pi057C3</strain>
    </source>
</reference>
<evidence type="ECO:0000256" key="4">
    <source>
        <dbReference type="ARBA" id="ARBA00022729"/>
    </source>
</evidence>
<evidence type="ECO:0000256" key="6">
    <source>
        <dbReference type="RuleBase" id="RU361203"/>
    </source>
</evidence>
<keyword evidence="6" id="KW-0378">Hydrolase</keyword>
<accession>A0AAD5MG24</accession>
<dbReference type="Gene3D" id="3.60.21.10">
    <property type="match status" value="1"/>
</dbReference>